<dbReference type="Gene3D" id="1.10.3090.10">
    <property type="entry name" value="cca-adding enzyme, domain 2"/>
    <property type="match status" value="1"/>
</dbReference>
<dbReference type="NCBIfam" id="TIGR00277">
    <property type="entry name" value="HDIG"/>
    <property type="match status" value="1"/>
</dbReference>
<protein>
    <submittedName>
        <fullName evidence="3">HDIG domain-containing protein</fullName>
    </submittedName>
</protein>
<dbReference type="EMBL" id="JANFYS010000049">
    <property type="protein sequence ID" value="MCQ4771761.1"/>
    <property type="molecule type" value="Genomic_DNA"/>
</dbReference>
<dbReference type="SUPFAM" id="SSF109604">
    <property type="entry name" value="HD-domain/PDEase-like"/>
    <property type="match status" value="1"/>
</dbReference>
<reference evidence="3" key="1">
    <citation type="submission" date="2022-06" db="EMBL/GenBank/DDBJ databases">
        <title>Isolation of gut microbiota from human fecal samples.</title>
        <authorList>
            <person name="Pamer E.G."/>
            <person name="Barat B."/>
            <person name="Waligurski E."/>
            <person name="Medina S."/>
            <person name="Paddock L."/>
            <person name="Mostad J."/>
        </authorList>
    </citation>
    <scope>NUCLEOTIDE SEQUENCE</scope>
    <source>
        <strain evidence="3">DFI.9.91</strain>
    </source>
</reference>
<dbReference type="InterPro" id="IPR006674">
    <property type="entry name" value="HD_domain"/>
</dbReference>
<accession>A0AAW5JNP1</accession>
<dbReference type="Pfam" id="PF01966">
    <property type="entry name" value="HD"/>
    <property type="match status" value="1"/>
</dbReference>
<dbReference type="InterPro" id="IPR003607">
    <property type="entry name" value="HD/PDEase_dom"/>
</dbReference>
<evidence type="ECO:0000313" key="3">
    <source>
        <dbReference type="EMBL" id="MCQ4771761.1"/>
    </source>
</evidence>
<keyword evidence="1" id="KW-0547">Nucleotide-binding</keyword>
<dbReference type="GO" id="GO:0000166">
    <property type="term" value="F:nucleotide binding"/>
    <property type="evidence" value="ECO:0007669"/>
    <property type="project" value="UniProtKB-KW"/>
</dbReference>
<organism evidence="3 4">
    <name type="scientific">Intestinimonas massiliensis</name>
    <name type="common">ex Afouda et al. 2020</name>
    <dbReference type="NCBI Taxonomy" id="1673721"/>
    <lineage>
        <taxon>Bacteria</taxon>
        <taxon>Bacillati</taxon>
        <taxon>Bacillota</taxon>
        <taxon>Clostridia</taxon>
        <taxon>Eubacteriales</taxon>
        <taxon>Intestinimonas</taxon>
    </lineage>
</organism>
<proteinExistence type="predicted"/>
<dbReference type="CDD" id="cd00077">
    <property type="entry name" value="HDc"/>
    <property type="match status" value="1"/>
</dbReference>
<dbReference type="RefSeq" id="WP_256304829.1">
    <property type="nucleotide sequence ID" value="NZ_JANFYS010000049.1"/>
</dbReference>
<feature type="domain" description="HD" evidence="2">
    <location>
        <begin position="88"/>
        <end position="186"/>
    </location>
</feature>
<evidence type="ECO:0000313" key="4">
    <source>
        <dbReference type="Proteomes" id="UP001204562"/>
    </source>
</evidence>
<dbReference type="Proteomes" id="UP001204562">
    <property type="component" value="Unassembled WGS sequence"/>
</dbReference>
<dbReference type="InterPro" id="IPR006675">
    <property type="entry name" value="HDIG_dom"/>
</dbReference>
<sequence>MRKADERAGHTAAEEELFRAVERHLMEDVRPSMALERLFAEPTPPAFAVLRRLKDTPQSPVHHPEGNVWNHTMLVVDEAAKRRAESRCPAALMWAALLHDIGKPDTTRVRRGKITSYDHDKVGAELARRFLSGFSMEPAMIDRVCALVRSHMQVLFAAKGLPFGDAAGMKAQADIQEVALLGLCDRMGRLHADLGEETENIRTFLRLNS</sequence>
<comment type="caution">
    <text evidence="3">The sequence shown here is derived from an EMBL/GenBank/DDBJ whole genome shotgun (WGS) entry which is preliminary data.</text>
</comment>
<evidence type="ECO:0000256" key="1">
    <source>
        <dbReference type="ARBA" id="ARBA00022741"/>
    </source>
</evidence>
<evidence type="ECO:0000259" key="2">
    <source>
        <dbReference type="Pfam" id="PF01966"/>
    </source>
</evidence>
<dbReference type="PANTHER" id="PTHR47545:SF2">
    <property type="entry name" value="CC-ADDING TRNA NUCLEOTIDYLTRANSFERASE"/>
    <property type="match status" value="1"/>
</dbReference>
<gene>
    <name evidence="3" type="ORF">NE579_15070</name>
</gene>
<dbReference type="PANTHER" id="PTHR47545">
    <property type="entry name" value="MULTIFUNCTIONAL CCA PROTEIN"/>
    <property type="match status" value="1"/>
</dbReference>
<dbReference type="AlphaFoldDB" id="A0AAW5JNP1"/>
<dbReference type="InterPro" id="IPR050124">
    <property type="entry name" value="tRNA_CCA-adding_enzyme"/>
</dbReference>
<name>A0AAW5JNP1_9FIRM</name>